<protein>
    <submittedName>
        <fullName evidence="1">Uncharacterized protein</fullName>
    </submittedName>
</protein>
<dbReference type="Proteomes" id="UP000005446">
    <property type="component" value="Unassembled WGS sequence"/>
</dbReference>
<accession>H0EP46</accession>
<gene>
    <name evidence="1" type="ORF">M7I_4415</name>
</gene>
<name>H0EP46_GLAL7</name>
<sequence length="97" mass="10935">MLLMMHQYLQSKSHSLFNIKYPVFSLIHIGSVATPTTPNSKSCSFPSSNTSVPGKNHFRLRRTTISWSRNPTIVLHATGFPSFWPRKNALGHGHTNE</sequence>
<dbReference type="EMBL" id="AGUE01000108">
    <property type="protein sequence ID" value="EHK99735.1"/>
    <property type="molecule type" value="Genomic_DNA"/>
</dbReference>
<organism evidence="1 2">
    <name type="scientific">Glarea lozoyensis (strain ATCC 74030 / MF5533)</name>
    <dbReference type="NCBI Taxonomy" id="1104152"/>
    <lineage>
        <taxon>Eukaryota</taxon>
        <taxon>Fungi</taxon>
        <taxon>Dikarya</taxon>
        <taxon>Ascomycota</taxon>
        <taxon>Pezizomycotina</taxon>
        <taxon>Leotiomycetes</taxon>
        <taxon>Helotiales</taxon>
        <taxon>Helotiaceae</taxon>
        <taxon>Glarea</taxon>
    </lineage>
</organism>
<dbReference type="InParanoid" id="H0EP46"/>
<dbReference type="HOGENOM" id="CLU_2346883_0_0_1"/>
<comment type="caution">
    <text evidence="1">The sequence shown here is derived from an EMBL/GenBank/DDBJ whole genome shotgun (WGS) entry which is preliminary data.</text>
</comment>
<proteinExistence type="predicted"/>
<reference evidence="1 2" key="1">
    <citation type="journal article" date="2012" name="Eukaryot. Cell">
        <title>Genome sequence of the fungus Glarea lozoyensis: the first genome sequence of a species from the Helotiaceae family.</title>
        <authorList>
            <person name="Youssar L."/>
            <person name="Gruening B.A."/>
            <person name="Erxleben A."/>
            <person name="Guenther S."/>
            <person name="Huettel W."/>
        </authorList>
    </citation>
    <scope>NUCLEOTIDE SEQUENCE [LARGE SCALE GENOMIC DNA]</scope>
    <source>
        <strain evidence="2">ATCC 74030 / MF5533</strain>
    </source>
</reference>
<dbReference type="AlphaFoldDB" id="H0EP46"/>
<keyword evidence="2" id="KW-1185">Reference proteome</keyword>
<evidence type="ECO:0000313" key="1">
    <source>
        <dbReference type="EMBL" id="EHK99735.1"/>
    </source>
</evidence>
<evidence type="ECO:0000313" key="2">
    <source>
        <dbReference type="Proteomes" id="UP000005446"/>
    </source>
</evidence>